<dbReference type="Proteomes" id="UP000246591">
    <property type="component" value="Segment"/>
</dbReference>
<protein>
    <submittedName>
        <fullName evidence="9">QueE-like queosine biosynthesis protein</fullName>
    </submittedName>
</protein>
<dbReference type="SFLD" id="SFLDS00029">
    <property type="entry name" value="Radical_SAM"/>
    <property type="match status" value="1"/>
</dbReference>
<evidence type="ECO:0000256" key="6">
    <source>
        <dbReference type="ARBA" id="ARBA00023014"/>
    </source>
</evidence>
<evidence type="ECO:0000256" key="7">
    <source>
        <dbReference type="ARBA" id="ARBA00023239"/>
    </source>
</evidence>
<keyword evidence="4" id="KW-0460">Magnesium</keyword>
<dbReference type="InterPro" id="IPR024924">
    <property type="entry name" value="7-CO-7-deazaguanine_synth-like"/>
</dbReference>
<dbReference type="RefSeq" id="YP_009625577.1">
    <property type="nucleotide sequence ID" value="NC_042132.1"/>
</dbReference>
<evidence type="ECO:0000259" key="8">
    <source>
        <dbReference type="PROSITE" id="PS51918"/>
    </source>
</evidence>
<dbReference type="InterPro" id="IPR013785">
    <property type="entry name" value="Aldolase_TIM"/>
</dbReference>
<gene>
    <name evidence="9" type="primary">6</name>
    <name evidence="9" type="ORF">PBI_SOUR_6</name>
</gene>
<evidence type="ECO:0000256" key="5">
    <source>
        <dbReference type="ARBA" id="ARBA00023004"/>
    </source>
</evidence>
<dbReference type="PROSITE" id="PS51918">
    <property type="entry name" value="RADICAL_SAM"/>
    <property type="match status" value="1"/>
</dbReference>
<dbReference type="PANTHER" id="PTHR42836:SF1">
    <property type="entry name" value="7-CARBOXY-7-DEAZAGUANINE SYNTHASE"/>
    <property type="match status" value="1"/>
</dbReference>
<dbReference type="PANTHER" id="PTHR42836">
    <property type="entry name" value="7-CARBOXY-7-DEAZAGUANINE SYNTHASE"/>
    <property type="match status" value="1"/>
</dbReference>
<name>A0A2U8UKL0_9CAUD</name>
<evidence type="ECO:0000256" key="4">
    <source>
        <dbReference type="ARBA" id="ARBA00022842"/>
    </source>
</evidence>
<dbReference type="GeneID" id="40102545"/>
<dbReference type="GO" id="GO:0016829">
    <property type="term" value="F:lyase activity"/>
    <property type="evidence" value="ECO:0007669"/>
    <property type="project" value="UniProtKB-KW"/>
</dbReference>
<dbReference type="Pfam" id="PF04055">
    <property type="entry name" value="Radical_SAM"/>
    <property type="match status" value="1"/>
</dbReference>
<evidence type="ECO:0000313" key="9">
    <source>
        <dbReference type="EMBL" id="AWN04207.1"/>
    </source>
</evidence>
<keyword evidence="6" id="KW-0411">Iron-sulfur</keyword>
<sequence length="210" mass="23189">MCFIRLGGCNLSCSWCDTPYTWDASRFDLKVENPMTSIAEIEWRLSELPGGPIPVVVSGGEPLMHQRGHAFAALLAMLKRNGREIHIETNGTVEPLPSTQVLVDHFTVSPKLPNAGEHKRSQDPTPWSGWAQVSSSIWKVVVTDEADVIEAVQRAEAHGIPRQRIWVMPEGIDAETLARRWPTIARAAADLGINASHRLHVMAWGDTKGT</sequence>
<dbReference type="CDD" id="cd01335">
    <property type="entry name" value="Radical_SAM"/>
    <property type="match status" value="1"/>
</dbReference>
<dbReference type="GO" id="GO:0051539">
    <property type="term" value="F:4 iron, 4 sulfur cluster binding"/>
    <property type="evidence" value="ECO:0007669"/>
    <property type="project" value="UniProtKB-KW"/>
</dbReference>
<keyword evidence="2" id="KW-0949">S-adenosyl-L-methionine</keyword>
<accession>A0A2U8UKL0</accession>
<keyword evidence="3" id="KW-0479">Metal-binding</keyword>
<dbReference type="InterPro" id="IPR058240">
    <property type="entry name" value="rSAM_sf"/>
</dbReference>
<reference evidence="10" key="1">
    <citation type="submission" date="2018-03" db="EMBL/GenBank/DDBJ databases">
        <authorList>
            <person name="Keele B.F."/>
        </authorList>
    </citation>
    <scope>NUCLEOTIDE SEQUENCE [LARGE SCALE GENOMIC DNA]</scope>
</reference>
<feature type="domain" description="Radical SAM core" evidence="8">
    <location>
        <begin position="1"/>
        <end position="194"/>
    </location>
</feature>
<dbReference type="HAMAP" id="MF_00917">
    <property type="entry name" value="QueE"/>
    <property type="match status" value="1"/>
</dbReference>
<keyword evidence="7" id="KW-0456">Lyase</keyword>
<dbReference type="PIRSF" id="PIRSF000370">
    <property type="entry name" value="QueE"/>
    <property type="match status" value="1"/>
</dbReference>
<dbReference type="Gene3D" id="3.20.20.70">
    <property type="entry name" value="Aldolase class I"/>
    <property type="match status" value="1"/>
</dbReference>
<keyword evidence="10" id="KW-1185">Reference proteome</keyword>
<evidence type="ECO:0000313" key="10">
    <source>
        <dbReference type="Proteomes" id="UP000246591"/>
    </source>
</evidence>
<keyword evidence="1" id="KW-0004">4Fe-4S</keyword>
<organism evidence="9 10">
    <name type="scientific">Gordonia phage Sour</name>
    <dbReference type="NCBI Taxonomy" id="2182349"/>
    <lineage>
        <taxon>Viruses</taxon>
        <taxon>Duplodnaviria</taxon>
        <taxon>Heunggongvirae</taxon>
        <taxon>Uroviricota</taxon>
        <taxon>Caudoviricetes</taxon>
        <taxon>Sourvirus</taxon>
        <taxon>Sourvirus sour</taxon>
    </lineage>
</organism>
<dbReference type="EMBL" id="MH153810">
    <property type="protein sequence ID" value="AWN04207.1"/>
    <property type="molecule type" value="Genomic_DNA"/>
</dbReference>
<evidence type="ECO:0000256" key="2">
    <source>
        <dbReference type="ARBA" id="ARBA00022691"/>
    </source>
</evidence>
<evidence type="ECO:0000256" key="3">
    <source>
        <dbReference type="ARBA" id="ARBA00022723"/>
    </source>
</evidence>
<dbReference type="InterPro" id="IPR007197">
    <property type="entry name" value="rSAM"/>
</dbReference>
<dbReference type="GO" id="GO:0046872">
    <property type="term" value="F:metal ion binding"/>
    <property type="evidence" value="ECO:0007669"/>
    <property type="project" value="UniProtKB-KW"/>
</dbReference>
<dbReference type="KEGG" id="vg:40102545"/>
<evidence type="ECO:0000256" key="1">
    <source>
        <dbReference type="ARBA" id="ARBA00022485"/>
    </source>
</evidence>
<keyword evidence="5" id="KW-0408">Iron</keyword>
<dbReference type="SUPFAM" id="SSF102114">
    <property type="entry name" value="Radical SAM enzymes"/>
    <property type="match status" value="1"/>
</dbReference>
<proteinExistence type="inferred from homology"/>